<proteinExistence type="predicted"/>
<dbReference type="Ensembl" id="ENSLCNT00005006760.1">
    <property type="protein sequence ID" value="ENSLCNP00005006001.1"/>
    <property type="gene ID" value="ENSLCNG00005004017.1"/>
</dbReference>
<feature type="signal peptide" evidence="9">
    <location>
        <begin position="1"/>
        <end position="23"/>
    </location>
</feature>
<dbReference type="PANTHER" id="PTHR19339:SF0">
    <property type="entry name" value="T CELL RECEPTOR ALPHA VARIABLE 41"/>
    <property type="match status" value="1"/>
</dbReference>
<evidence type="ECO:0000259" key="10">
    <source>
        <dbReference type="PROSITE" id="PS50835"/>
    </source>
</evidence>
<keyword evidence="8" id="KW-0391">Immunity</keyword>
<dbReference type="InterPro" id="IPR013106">
    <property type="entry name" value="Ig_V-set"/>
</dbReference>
<dbReference type="SMART" id="SM00406">
    <property type="entry name" value="IGv"/>
    <property type="match status" value="1"/>
</dbReference>
<evidence type="ECO:0000256" key="9">
    <source>
        <dbReference type="SAM" id="SignalP"/>
    </source>
</evidence>
<evidence type="ECO:0000256" key="2">
    <source>
        <dbReference type="ARBA" id="ARBA00022475"/>
    </source>
</evidence>
<accession>A0A667FU99</accession>
<dbReference type="SMART" id="SM00409">
    <property type="entry name" value="IG"/>
    <property type="match status" value="1"/>
</dbReference>
<dbReference type="PROSITE" id="PS50835">
    <property type="entry name" value="IG_LIKE"/>
    <property type="match status" value="1"/>
</dbReference>
<dbReference type="SUPFAM" id="SSF48726">
    <property type="entry name" value="Immunoglobulin"/>
    <property type="match status" value="1"/>
</dbReference>
<dbReference type="InterPro" id="IPR013783">
    <property type="entry name" value="Ig-like_fold"/>
</dbReference>
<evidence type="ECO:0000256" key="7">
    <source>
        <dbReference type="ARBA" id="ARBA00038651"/>
    </source>
</evidence>
<dbReference type="PANTHER" id="PTHR19339">
    <property type="entry name" value="T CELL RECEPTOR ALPHA VARIABLE 39"/>
    <property type="match status" value="1"/>
</dbReference>
<keyword evidence="5" id="KW-1015">Disulfide bond</keyword>
<evidence type="ECO:0000313" key="12">
    <source>
        <dbReference type="Proteomes" id="UP000472241"/>
    </source>
</evidence>
<evidence type="ECO:0000256" key="5">
    <source>
        <dbReference type="ARBA" id="ARBA00023157"/>
    </source>
</evidence>
<dbReference type="GO" id="GO:0042101">
    <property type="term" value="C:T cell receptor complex"/>
    <property type="evidence" value="ECO:0007669"/>
    <property type="project" value="UniProtKB-KW"/>
</dbReference>
<keyword evidence="2" id="KW-1003">Cell membrane</keyword>
<keyword evidence="6" id="KW-0325">Glycoprotein</keyword>
<evidence type="ECO:0000256" key="4">
    <source>
        <dbReference type="ARBA" id="ARBA00023136"/>
    </source>
</evidence>
<sequence length="138" mass="15438">IMVKTQQVLLATLWFQFICKLGSLVEQSPQSLTAQEGNFVTINCSFSVGMTTLHWLQQNPGGGIVSLVILSLEMKKKGRIRATINTEELHSSLYITASQPRDSAIYLCAVETQCSTVIWSLYPNSEAQRHHFPSFLSF</sequence>
<keyword evidence="3 9" id="KW-0732">Signal</keyword>
<keyword evidence="12" id="KW-1185">Reference proteome</keyword>
<dbReference type="InterPro" id="IPR003599">
    <property type="entry name" value="Ig_sub"/>
</dbReference>
<evidence type="ECO:0000256" key="3">
    <source>
        <dbReference type="ARBA" id="ARBA00022729"/>
    </source>
</evidence>
<reference evidence="11" key="1">
    <citation type="submission" date="2025-08" db="UniProtKB">
        <authorList>
            <consortium name="Ensembl"/>
        </authorList>
    </citation>
    <scope>IDENTIFICATION</scope>
</reference>
<evidence type="ECO:0000256" key="6">
    <source>
        <dbReference type="ARBA" id="ARBA00023180"/>
    </source>
</evidence>
<evidence type="ECO:0000256" key="8">
    <source>
        <dbReference type="ARBA" id="ARBA00043266"/>
    </source>
</evidence>
<feature type="chain" id="PRO_5025451224" evidence="9">
    <location>
        <begin position="24"/>
        <end position="138"/>
    </location>
</feature>
<keyword evidence="8" id="KW-1064">Adaptive immunity</keyword>
<name>A0A667FU99_LYNCA</name>
<dbReference type="Pfam" id="PF07686">
    <property type="entry name" value="V-set"/>
    <property type="match status" value="1"/>
</dbReference>
<reference evidence="11" key="2">
    <citation type="submission" date="2025-09" db="UniProtKB">
        <authorList>
            <consortium name="Ensembl"/>
        </authorList>
    </citation>
    <scope>IDENTIFICATION</scope>
</reference>
<dbReference type="InterPro" id="IPR007110">
    <property type="entry name" value="Ig-like_dom"/>
</dbReference>
<dbReference type="Proteomes" id="UP000472241">
    <property type="component" value="Unplaced"/>
</dbReference>
<comment type="subcellular location">
    <subcellularLocation>
        <location evidence="1">Cell membrane</location>
    </subcellularLocation>
</comment>
<feature type="domain" description="Ig-like" evidence="10">
    <location>
        <begin position="23"/>
        <end position="118"/>
    </location>
</feature>
<dbReference type="InterPro" id="IPR036179">
    <property type="entry name" value="Ig-like_dom_sf"/>
</dbReference>
<comment type="subunit">
    <text evidence="7">Alpha-beta TR is a heterodimer composed of an alpha and beta chain; disulfide-linked. The alpha-beta TR is associated with the transmembrane signaling CD3 coreceptor proteins to form the TR-CD3 (TcR or TCR). The assembly of alpha-beta TR heterodimers with CD3 occurs in the endoplasmic reticulum where a single alpha-beta TR heterodimer associates with one CD3D-CD3E heterodimer, one CD3G-CD3E heterodimer and one CD247 homodimer forming a stable octameric structure. CD3D-CD3E and CD3G-CD3E heterodimers preferentially associate with TR alpha and TR beta chains, respectively. The association of the CD247 homodimer is the last step of TcR assembly in the endoplasmic reticulum and is required for transport to the cell surface.</text>
</comment>
<protein>
    <submittedName>
        <fullName evidence="11">T cell receptor alpha variable 41</fullName>
    </submittedName>
</protein>
<dbReference type="AlphaFoldDB" id="A0A667FU99"/>
<dbReference type="InterPro" id="IPR051896">
    <property type="entry name" value="TCR_alpha_variable"/>
</dbReference>
<dbReference type="Gene3D" id="2.60.40.10">
    <property type="entry name" value="Immunoglobulins"/>
    <property type="match status" value="1"/>
</dbReference>
<keyword evidence="8" id="KW-1279">T cell receptor</keyword>
<evidence type="ECO:0000313" key="11">
    <source>
        <dbReference type="Ensembl" id="ENSLCNP00005006001.1"/>
    </source>
</evidence>
<evidence type="ECO:0000256" key="1">
    <source>
        <dbReference type="ARBA" id="ARBA00004236"/>
    </source>
</evidence>
<organism evidence="11 12">
    <name type="scientific">Lynx canadensis</name>
    <name type="common">Canada lynx</name>
    <name type="synonym">Felis canadensis</name>
    <dbReference type="NCBI Taxonomy" id="61383"/>
    <lineage>
        <taxon>Eukaryota</taxon>
        <taxon>Metazoa</taxon>
        <taxon>Chordata</taxon>
        <taxon>Craniata</taxon>
        <taxon>Vertebrata</taxon>
        <taxon>Euteleostomi</taxon>
        <taxon>Mammalia</taxon>
        <taxon>Eutheria</taxon>
        <taxon>Laurasiatheria</taxon>
        <taxon>Carnivora</taxon>
        <taxon>Feliformia</taxon>
        <taxon>Felidae</taxon>
        <taxon>Felinae</taxon>
        <taxon>Lynx</taxon>
    </lineage>
</organism>
<keyword evidence="4" id="KW-0472">Membrane</keyword>